<dbReference type="EMBL" id="OIVN01000562">
    <property type="protein sequence ID" value="SPC82203.1"/>
    <property type="molecule type" value="Genomic_DNA"/>
</dbReference>
<dbReference type="PANTHER" id="PTHR31170:SF17">
    <property type="match status" value="1"/>
</dbReference>
<dbReference type="InterPro" id="IPR004158">
    <property type="entry name" value="DUF247_pln"/>
</dbReference>
<gene>
    <name evidence="2" type="ORF">FSB_LOCUS10085</name>
</gene>
<organism evidence="2">
    <name type="scientific">Fagus sylvatica</name>
    <name type="common">Beechnut</name>
    <dbReference type="NCBI Taxonomy" id="28930"/>
    <lineage>
        <taxon>Eukaryota</taxon>
        <taxon>Viridiplantae</taxon>
        <taxon>Streptophyta</taxon>
        <taxon>Embryophyta</taxon>
        <taxon>Tracheophyta</taxon>
        <taxon>Spermatophyta</taxon>
        <taxon>Magnoliopsida</taxon>
        <taxon>eudicotyledons</taxon>
        <taxon>Gunneridae</taxon>
        <taxon>Pentapetalae</taxon>
        <taxon>rosids</taxon>
        <taxon>fabids</taxon>
        <taxon>Fagales</taxon>
        <taxon>Fagaceae</taxon>
        <taxon>Fagus</taxon>
    </lineage>
</organism>
<feature type="transmembrane region" description="Helical" evidence="1">
    <location>
        <begin position="290"/>
        <end position="311"/>
    </location>
</feature>
<dbReference type="Pfam" id="PF03140">
    <property type="entry name" value="DUF247"/>
    <property type="match status" value="1"/>
</dbReference>
<accession>A0A2N9F4W8</accession>
<reference evidence="2" key="1">
    <citation type="submission" date="2018-02" db="EMBL/GenBank/DDBJ databases">
        <authorList>
            <person name="Cohen D.B."/>
            <person name="Kent A.D."/>
        </authorList>
    </citation>
    <scope>NUCLEOTIDE SEQUENCE</scope>
</reference>
<dbReference type="PANTHER" id="PTHR31170">
    <property type="entry name" value="BNAC04G53230D PROTEIN"/>
    <property type="match status" value="1"/>
</dbReference>
<dbReference type="AlphaFoldDB" id="A0A2N9F4W8"/>
<keyword evidence="1" id="KW-0812">Transmembrane</keyword>
<protein>
    <submittedName>
        <fullName evidence="2">Uncharacterized protein</fullName>
    </submittedName>
</protein>
<evidence type="ECO:0000256" key="1">
    <source>
        <dbReference type="SAM" id="Phobius"/>
    </source>
</evidence>
<keyword evidence="1" id="KW-0472">Membrane</keyword>
<evidence type="ECO:0000313" key="2">
    <source>
        <dbReference type="EMBL" id="SPC82203.1"/>
    </source>
</evidence>
<proteinExistence type="predicted"/>
<name>A0A2N9F4W8_FAGSY</name>
<sequence>MSYSSDEFVKILVIDGCFIIELFRKEANQVPREDNDPIFSMSCLQQFLDHDLILLENQVPWVVLERLFNKTKEEHDMPLIELAIEFFISAFSFTEPPPMNQTMIKDIKHIPDLIRKWMVSSTEQVEESPGLVSFRGEKGWQPMPCATSLVEAGIKFRRVESKSILDIKFNDGVLEIPPLLIQDTTETVFRNIISFEQCYPNCEDRFTSYAILMDNLINTAKDADILGKNEILDNWLNPQDAVQLFKNLHHNTCYNEYYYQSLSRDVSRYCQRRWPRWRAALVRNYFNTPWALFSTSAAVMILILTLLQTVYSMKR</sequence>
<keyword evidence="1" id="KW-1133">Transmembrane helix</keyword>